<sequence length="43" mass="5307">MYENKAYHLIRAIPQINLLGLYNQTVFKFLEYFTNIYFLQVYI</sequence>
<protein>
    <submittedName>
        <fullName evidence="1">Uncharacterized protein</fullName>
    </submittedName>
</protein>
<reference evidence="1" key="1">
    <citation type="submission" date="2014-09" db="EMBL/GenBank/DDBJ databases">
        <authorList>
            <person name="Magalhaes I.L.F."/>
            <person name="Oliveira U."/>
            <person name="Santos F.R."/>
            <person name="Vidigal T.H.D.A."/>
            <person name="Brescovit A.D."/>
            <person name="Santos A.J."/>
        </authorList>
    </citation>
    <scope>NUCLEOTIDE SEQUENCE</scope>
    <source>
        <tissue evidence="1">Shoot tissue taken approximately 20 cm above the soil surface</tissue>
    </source>
</reference>
<dbReference type="AlphaFoldDB" id="A0A0A9BMR6"/>
<evidence type="ECO:0000313" key="1">
    <source>
        <dbReference type="EMBL" id="JAD65264.1"/>
    </source>
</evidence>
<name>A0A0A9BMR6_ARUDO</name>
<reference evidence="1" key="2">
    <citation type="journal article" date="2015" name="Data Brief">
        <title>Shoot transcriptome of the giant reed, Arundo donax.</title>
        <authorList>
            <person name="Barrero R.A."/>
            <person name="Guerrero F.D."/>
            <person name="Moolhuijzen P."/>
            <person name="Goolsby J.A."/>
            <person name="Tidwell J."/>
            <person name="Bellgard S.E."/>
            <person name="Bellgard M.I."/>
        </authorList>
    </citation>
    <scope>NUCLEOTIDE SEQUENCE</scope>
    <source>
        <tissue evidence="1">Shoot tissue taken approximately 20 cm above the soil surface</tissue>
    </source>
</reference>
<organism evidence="1">
    <name type="scientific">Arundo donax</name>
    <name type="common">Giant reed</name>
    <name type="synonym">Donax arundinaceus</name>
    <dbReference type="NCBI Taxonomy" id="35708"/>
    <lineage>
        <taxon>Eukaryota</taxon>
        <taxon>Viridiplantae</taxon>
        <taxon>Streptophyta</taxon>
        <taxon>Embryophyta</taxon>
        <taxon>Tracheophyta</taxon>
        <taxon>Spermatophyta</taxon>
        <taxon>Magnoliopsida</taxon>
        <taxon>Liliopsida</taxon>
        <taxon>Poales</taxon>
        <taxon>Poaceae</taxon>
        <taxon>PACMAD clade</taxon>
        <taxon>Arundinoideae</taxon>
        <taxon>Arundineae</taxon>
        <taxon>Arundo</taxon>
    </lineage>
</organism>
<proteinExistence type="predicted"/>
<accession>A0A0A9BMR6</accession>
<dbReference type="EMBL" id="GBRH01232631">
    <property type="protein sequence ID" value="JAD65264.1"/>
    <property type="molecule type" value="Transcribed_RNA"/>
</dbReference>